<keyword evidence="3" id="KW-1185">Reference proteome</keyword>
<dbReference type="EMBL" id="CATQJL010000305">
    <property type="protein sequence ID" value="CAJ0600920.1"/>
    <property type="molecule type" value="Genomic_DNA"/>
</dbReference>
<dbReference type="Proteomes" id="UP001176961">
    <property type="component" value="Unassembled WGS sequence"/>
</dbReference>
<accession>A0AA36M7X3</accession>
<proteinExistence type="predicted"/>
<protein>
    <submittedName>
        <fullName evidence="2">Uncharacterized protein</fullName>
    </submittedName>
</protein>
<name>A0AA36M7X3_CYLNA</name>
<reference evidence="2" key="1">
    <citation type="submission" date="2023-07" db="EMBL/GenBank/DDBJ databases">
        <authorList>
            <consortium name="CYATHOMIX"/>
        </authorList>
    </citation>
    <scope>NUCLEOTIDE SEQUENCE</scope>
    <source>
        <strain evidence="2">N/A</strain>
    </source>
</reference>
<sequence>MFDYPALTQKIPTAFELGKCDKQGNSDSSEDPVQRLGVREDVAPQEDRLVGIDCRLYMHLFGKRIVW</sequence>
<evidence type="ECO:0000313" key="3">
    <source>
        <dbReference type="Proteomes" id="UP001176961"/>
    </source>
</evidence>
<gene>
    <name evidence="2" type="ORF">CYNAS_LOCUS12903</name>
</gene>
<comment type="caution">
    <text evidence="2">The sequence shown here is derived from an EMBL/GenBank/DDBJ whole genome shotgun (WGS) entry which is preliminary data.</text>
</comment>
<organism evidence="2 3">
    <name type="scientific">Cylicocyclus nassatus</name>
    <name type="common">Nematode worm</name>
    <dbReference type="NCBI Taxonomy" id="53992"/>
    <lineage>
        <taxon>Eukaryota</taxon>
        <taxon>Metazoa</taxon>
        <taxon>Ecdysozoa</taxon>
        <taxon>Nematoda</taxon>
        <taxon>Chromadorea</taxon>
        <taxon>Rhabditida</taxon>
        <taxon>Rhabditina</taxon>
        <taxon>Rhabditomorpha</taxon>
        <taxon>Strongyloidea</taxon>
        <taxon>Strongylidae</taxon>
        <taxon>Cylicocyclus</taxon>
    </lineage>
</organism>
<evidence type="ECO:0000313" key="2">
    <source>
        <dbReference type="EMBL" id="CAJ0600920.1"/>
    </source>
</evidence>
<evidence type="ECO:0000256" key="1">
    <source>
        <dbReference type="SAM" id="MobiDB-lite"/>
    </source>
</evidence>
<feature type="region of interest" description="Disordered" evidence="1">
    <location>
        <begin position="18"/>
        <end position="38"/>
    </location>
</feature>
<dbReference type="AlphaFoldDB" id="A0AA36M7X3"/>